<keyword evidence="2" id="KW-1185">Reference proteome</keyword>
<protein>
    <submittedName>
        <fullName evidence="1">Uncharacterized protein</fullName>
    </submittedName>
</protein>
<dbReference type="AlphaFoldDB" id="A0AA37XGP2"/>
<dbReference type="Proteomes" id="UP001157161">
    <property type="component" value="Unassembled WGS sequence"/>
</dbReference>
<evidence type="ECO:0000313" key="2">
    <source>
        <dbReference type="Proteomes" id="UP001157161"/>
    </source>
</evidence>
<proteinExistence type="predicted"/>
<organism evidence="1 2">
    <name type="scientific">Litorihabitans aurantiacus</name>
    <dbReference type="NCBI Taxonomy" id="1930061"/>
    <lineage>
        <taxon>Bacteria</taxon>
        <taxon>Bacillati</taxon>
        <taxon>Actinomycetota</taxon>
        <taxon>Actinomycetes</taxon>
        <taxon>Micrococcales</taxon>
        <taxon>Beutenbergiaceae</taxon>
        <taxon>Litorihabitans</taxon>
    </lineage>
</organism>
<gene>
    <name evidence="1" type="ORF">GCM10025875_26530</name>
</gene>
<dbReference type="EMBL" id="BSUM01000001">
    <property type="protein sequence ID" value="GMA32661.1"/>
    <property type="molecule type" value="Genomic_DNA"/>
</dbReference>
<reference evidence="1" key="2">
    <citation type="submission" date="2023-02" db="EMBL/GenBank/DDBJ databases">
        <authorList>
            <person name="Sun Q."/>
            <person name="Mori K."/>
        </authorList>
    </citation>
    <scope>NUCLEOTIDE SEQUENCE</scope>
    <source>
        <strain evidence="1">NBRC 112290</strain>
    </source>
</reference>
<name>A0AA37XGP2_9MICO</name>
<evidence type="ECO:0000313" key="1">
    <source>
        <dbReference type="EMBL" id="GMA32661.1"/>
    </source>
</evidence>
<comment type="caution">
    <text evidence="1">The sequence shown here is derived from an EMBL/GenBank/DDBJ whole genome shotgun (WGS) entry which is preliminary data.</text>
</comment>
<reference evidence="1" key="1">
    <citation type="journal article" date="2014" name="Int. J. Syst. Evol. Microbiol.">
        <title>Complete genome sequence of Corynebacterium casei LMG S-19264T (=DSM 44701T), isolated from a smear-ripened cheese.</title>
        <authorList>
            <consortium name="US DOE Joint Genome Institute (JGI-PGF)"/>
            <person name="Walter F."/>
            <person name="Albersmeier A."/>
            <person name="Kalinowski J."/>
            <person name="Ruckert C."/>
        </authorList>
    </citation>
    <scope>NUCLEOTIDE SEQUENCE</scope>
    <source>
        <strain evidence="1">NBRC 112290</strain>
    </source>
</reference>
<accession>A0AA37XGP2</accession>
<sequence>MTSSRRHDWYRHTGRHGAWAIPNWLEVREHYDAVHVTVVGYLTTAGLAIEIGDGVATVLAGWSPDATAWLTDVLPKSGPDEHWRRDSAMVRGHDHGWRRV</sequence>